<dbReference type="PANTHER" id="PTHR21235:SF2">
    <property type="entry name" value="IMIDAZOLE GLYCEROL PHOSPHATE SYNTHASE HISHF"/>
    <property type="match status" value="1"/>
</dbReference>
<dbReference type="InterPro" id="IPR006062">
    <property type="entry name" value="His_biosynth"/>
</dbReference>
<dbReference type="UniPathway" id="UPA00031">
    <property type="reaction ID" value="UER00010"/>
</dbReference>
<comment type="caution">
    <text evidence="15">The sequence shown here is derived from an EMBL/GenBank/DDBJ whole genome shotgun (WGS) entry which is preliminary data.</text>
</comment>
<keyword evidence="7 14" id="KW-0368">Histidine biosynthesis</keyword>
<evidence type="ECO:0000256" key="9">
    <source>
        <dbReference type="ARBA" id="ARBA00025475"/>
    </source>
</evidence>
<sequence length="258" mass="27916">MYNRPRVIPCLLLQEQGLVKTTKFKNPNYLGDPINAVRIFNEKGVDELCLLDIGAAKSGDSPDFDYLKNIASEAFMPLSYGGGITELNQIKELFAIGFEKVIINSAINKDGSLLKKAVEYAGSQSVVASIDAKRELFGKYSCFIDGGNTKIRVSPAKLAKHYEESGAGEIIINSIDNDGMMQGYDIDLIRQVTEAVNIPVVACGGAGGVPDLKMALEKGGAHAVSAGSMFVYFGRKKAVLINVPEESELYKEGVYCDE</sequence>
<evidence type="ECO:0000256" key="13">
    <source>
        <dbReference type="ARBA" id="ARBA00047838"/>
    </source>
</evidence>
<proteinExistence type="inferred from homology"/>
<gene>
    <name evidence="15" type="primary">hisF</name>
    <name evidence="15" type="ORF">E1963_14405</name>
</gene>
<comment type="pathway">
    <text evidence="1">Amino-acid biosynthesis; L-histidine biosynthesis; L-histidine from 5-phospho-alpha-D-ribose 1-diphosphate: step 5/9.</text>
</comment>
<dbReference type="InterPro" id="IPR013785">
    <property type="entry name" value="Aldolase_TIM"/>
</dbReference>
<evidence type="ECO:0000256" key="7">
    <source>
        <dbReference type="ARBA" id="ARBA00023102"/>
    </source>
</evidence>
<keyword evidence="16" id="KW-1185">Reference proteome</keyword>
<evidence type="ECO:0000256" key="1">
    <source>
        <dbReference type="ARBA" id="ARBA00005091"/>
    </source>
</evidence>
<name>A0A4R4FBL2_9FIRM</name>
<evidence type="ECO:0000256" key="8">
    <source>
        <dbReference type="ARBA" id="ARBA00023239"/>
    </source>
</evidence>
<evidence type="ECO:0000313" key="15">
    <source>
        <dbReference type="EMBL" id="TDA20964.1"/>
    </source>
</evidence>
<evidence type="ECO:0000256" key="12">
    <source>
        <dbReference type="ARBA" id="ARBA00032401"/>
    </source>
</evidence>
<evidence type="ECO:0000256" key="4">
    <source>
        <dbReference type="ARBA" id="ARBA00012809"/>
    </source>
</evidence>
<dbReference type="Pfam" id="PF00977">
    <property type="entry name" value="His_biosynth"/>
    <property type="match status" value="1"/>
</dbReference>
<evidence type="ECO:0000313" key="16">
    <source>
        <dbReference type="Proteomes" id="UP000295710"/>
    </source>
</evidence>
<evidence type="ECO:0000256" key="6">
    <source>
        <dbReference type="ARBA" id="ARBA00022605"/>
    </source>
</evidence>
<reference evidence="15 16" key="1">
    <citation type="journal article" date="2016" name="Nat. Microbiol.">
        <title>The Mouse Intestinal Bacterial Collection (miBC) provides host-specific insight into cultured diversity and functional potential of the gut microbiota.</title>
        <authorList>
            <person name="Lagkouvardos I."/>
            <person name="Pukall R."/>
            <person name="Abt B."/>
            <person name="Foesel B.U."/>
            <person name="Meier-Kolthoff J.P."/>
            <person name="Kumar N."/>
            <person name="Bresciani A."/>
            <person name="Martinez I."/>
            <person name="Just S."/>
            <person name="Ziegler C."/>
            <person name="Brugiroux S."/>
            <person name="Garzetti D."/>
            <person name="Wenning M."/>
            <person name="Bui T.P."/>
            <person name="Wang J."/>
            <person name="Hugenholtz F."/>
            <person name="Plugge C.M."/>
            <person name="Peterson D.A."/>
            <person name="Hornef M.W."/>
            <person name="Baines J.F."/>
            <person name="Smidt H."/>
            <person name="Walter J."/>
            <person name="Kristiansen K."/>
            <person name="Nielsen H.B."/>
            <person name="Haller D."/>
            <person name="Overmann J."/>
            <person name="Stecher B."/>
            <person name="Clavel T."/>
        </authorList>
    </citation>
    <scope>NUCLEOTIDE SEQUENCE [LARGE SCALE GENOMIC DNA]</scope>
    <source>
        <strain evidence="15 16">DSM 28560</strain>
    </source>
</reference>
<keyword evidence="8 15" id="KW-0456">Lyase</keyword>
<evidence type="ECO:0000256" key="14">
    <source>
        <dbReference type="RuleBase" id="RU003657"/>
    </source>
</evidence>
<dbReference type="GO" id="GO:0000105">
    <property type="term" value="P:L-histidine biosynthetic process"/>
    <property type="evidence" value="ECO:0007669"/>
    <property type="project" value="UniProtKB-UniPathway"/>
</dbReference>
<dbReference type="AlphaFoldDB" id="A0A4R4FBL2"/>
<dbReference type="CDD" id="cd04731">
    <property type="entry name" value="HisF"/>
    <property type="match status" value="1"/>
</dbReference>
<dbReference type="InterPro" id="IPR050064">
    <property type="entry name" value="IGPS_HisA/HisF"/>
</dbReference>
<evidence type="ECO:0000256" key="3">
    <source>
        <dbReference type="ARBA" id="ARBA00011152"/>
    </source>
</evidence>
<comment type="catalytic activity">
    <reaction evidence="13">
        <text>5-[(5-phospho-1-deoxy-D-ribulos-1-ylimino)methylamino]-1-(5-phospho-beta-D-ribosyl)imidazole-4-carboxamide + L-glutamine = D-erythro-1-(imidazol-4-yl)glycerol 3-phosphate + 5-amino-1-(5-phospho-beta-D-ribosyl)imidazole-4-carboxamide + L-glutamate + H(+)</text>
        <dbReference type="Rhea" id="RHEA:24793"/>
        <dbReference type="ChEBI" id="CHEBI:15378"/>
        <dbReference type="ChEBI" id="CHEBI:29985"/>
        <dbReference type="ChEBI" id="CHEBI:58278"/>
        <dbReference type="ChEBI" id="CHEBI:58359"/>
        <dbReference type="ChEBI" id="CHEBI:58475"/>
        <dbReference type="ChEBI" id="CHEBI:58525"/>
        <dbReference type="EC" id="4.3.2.10"/>
    </reaction>
</comment>
<comment type="subunit">
    <text evidence="3">Heterodimer of HisH and HisF.</text>
</comment>
<dbReference type="RefSeq" id="WP_132279313.1">
    <property type="nucleotide sequence ID" value="NZ_JAOBST010000011.1"/>
</dbReference>
<dbReference type="EMBL" id="SMMX01000013">
    <property type="protein sequence ID" value="TDA20964.1"/>
    <property type="molecule type" value="Genomic_DNA"/>
</dbReference>
<dbReference type="SUPFAM" id="SSF51366">
    <property type="entry name" value="Ribulose-phoshate binding barrel"/>
    <property type="match status" value="1"/>
</dbReference>
<dbReference type="PANTHER" id="PTHR21235">
    <property type="entry name" value="IMIDAZOLE GLYCEROL PHOSPHATE SYNTHASE SUBUNIT HISF/H IGP SYNTHASE SUBUNIT HISF/H"/>
    <property type="match status" value="1"/>
</dbReference>
<dbReference type="Gene3D" id="3.20.20.70">
    <property type="entry name" value="Aldolase class I"/>
    <property type="match status" value="1"/>
</dbReference>
<dbReference type="InterPro" id="IPR011060">
    <property type="entry name" value="RibuloseP-bd_barrel"/>
</dbReference>
<dbReference type="GO" id="GO:0016829">
    <property type="term" value="F:lyase activity"/>
    <property type="evidence" value="ECO:0007669"/>
    <property type="project" value="UniProtKB-KW"/>
</dbReference>
<dbReference type="InterPro" id="IPR004651">
    <property type="entry name" value="HisF"/>
</dbReference>
<evidence type="ECO:0000256" key="5">
    <source>
        <dbReference type="ARBA" id="ARBA00016318"/>
    </source>
</evidence>
<protein>
    <recommendedName>
        <fullName evidence="5">Imidazole glycerol phosphate synthase subunit HisF</fullName>
        <ecNumber evidence="4">4.3.2.10</ecNumber>
    </recommendedName>
    <alternativeName>
        <fullName evidence="10">IGP synthase cyclase subunit</fullName>
    </alternativeName>
    <alternativeName>
        <fullName evidence="11">IGP synthase subunit HisF</fullName>
    </alternativeName>
    <alternativeName>
        <fullName evidence="12">ImGP synthase subunit HisF</fullName>
    </alternativeName>
</protein>
<dbReference type="EC" id="4.3.2.10" evidence="4"/>
<dbReference type="Proteomes" id="UP000295710">
    <property type="component" value="Unassembled WGS sequence"/>
</dbReference>
<evidence type="ECO:0000256" key="2">
    <source>
        <dbReference type="ARBA" id="ARBA00009667"/>
    </source>
</evidence>
<accession>A0A4R4FBL2</accession>
<evidence type="ECO:0000256" key="11">
    <source>
        <dbReference type="ARBA" id="ARBA00031409"/>
    </source>
</evidence>
<evidence type="ECO:0000256" key="10">
    <source>
        <dbReference type="ARBA" id="ARBA00030264"/>
    </source>
</evidence>
<comment type="similarity">
    <text evidence="2 14">Belongs to the HisA/HisF family.</text>
</comment>
<comment type="function">
    <text evidence="9">IGPS catalyzes the conversion of PRFAR and glutamine to IGP, AICAR and glutamate. The HisF subunit catalyzes the cyclization activity that produces IGP and AICAR from PRFAR using the ammonia provided by the HisH subunit.</text>
</comment>
<dbReference type="NCBIfam" id="NF038364">
    <property type="entry name" value="AglZ_HisF2_fam"/>
    <property type="match status" value="1"/>
</dbReference>
<organism evidence="15 16">
    <name type="scientific">Extibacter muris</name>
    <dbReference type="NCBI Taxonomy" id="1796622"/>
    <lineage>
        <taxon>Bacteria</taxon>
        <taxon>Bacillati</taxon>
        <taxon>Bacillota</taxon>
        <taxon>Clostridia</taxon>
        <taxon>Lachnospirales</taxon>
        <taxon>Lachnospiraceae</taxon>
        <taxon>Extibacter</taxon>
    </lineage>
</organism>
<dbReference type="GO" id="GO:0000107">
    <property type="term" value="F:imidazoleglycerol-phosphate synthase activity"/>
    <property type="evidence" value="ECO:0007669"/>
    <property type="project" value="InterPro"/>
</dbReference>
<keyword evidence="6 14" id="KW-0028">Amino-acid biosynthesis</keyword>